<gene>
    <name evidence="10" type="primary">nagA1</name>
    <name evidence="10" type="ORF">GCM10011511_38100</name>
</gene>
<dbReference type="InterPro" id="IPR011059">
    <property type="entry name" value="Metal-dep_hydrolase_composite"/>
</dbReference>
<dbReference type="Proteomes" id="UP000607559">
    <property type="component" value="Unassembled WGS sequence"/>
</dbReference>
<feature type="binding site" evidence="7">
    <location>
        <begin position="299"/>
        <end position="301"/>
    </location>
    <ligand>
        <name>substrate</name>
    </ligand>
</feature>
<sequence>MSSTAFIAREIFTGSEIQTGKAVLVKEGRVAGITAASTIPAGYRRQELPGYLLAPAFLDLQIYGGNGKLFSAEMTPEALEATYEYCLQGGCTQFQITLATNSIEKFIRGLEVAREYRNGGGKGLLGVHLEGPYINPAKKGAHLEKFIKKPSAEEINLLLQKGKELFRMMTLAPERCERACIELLLRNGIIVSAGHSNATYEEAIDGFYQGIPAATHLFNAMSPLQGRQPGMVGAIYDNNDVRCSVVCDGIHVDFASVRISKKILQDRLFFITDAVAEVAYGEYIHVFKGDRYTLPDGTLSGSALTMLQAVRNGVEKAGIPLPEALRMASLYPATVMGLQDQWGSIQPGSRADFVLLDEELNLLQVIVEGEG</sequence>
<dbReference type="PANTHER" id="PTHR11113:SF14">
    <property type="entry name" value="N-ACETYLGLUCOSAMINE-6-PHOSPHATE DEACETYLASE"/>
    <property type="match status" value="1"/>
</dbReference>
<dbReference type="GO" id="GO:0006046">
    <property type="term" value="P:N-acetylglucosamine catabolic process"/>
    <property type="evidence" value="ECO:0007669"/>
    <property type="project" value="TreeGrafter"/>
</dbReference>
<reference evidence="10" key="1">
    <citation type="journal article" date="2014" name="Int. J. Syst. Evol. Microbiol.">
        <title>Complete genome sequence of Corynebacterium casei LMG S-19264T (=DSM 44701T), isolated from a smear-ripened cheese.</title>
        <authorList>
            <consortium name="US DOE Joint Genome Institute (JGI-PGF)"/>
            <person name="Walter F."/>
            <person name="Albersmeier A."/>
            <person name="Kalinowski J."/>
            <person name="Ruckert C."/>
        </authorList>
    </citation>
    <scope>NUCLEOTIDE SEQUENCE</scope>
    <source>
        <strain evidence="10">CGMCC 1.15448</strain>
    </source>
</reference>
<evidence type="ECO:0000313" key="10">
    <source>
        <dbReference type="EMBL" id="GGB10909.1"/>
    </source>
</evidence>
<evidence type="ECO:0000259" key="9">
    <source>
        <dbReference type="Pfam" id="PF01979"/>
    </source>
</evidence>
<keyword evidence="11" id="KW-1185">Reference proteome</keyword>
<feature type="binding site" evidence="7">
    <location>
        <position position="141"/>
    </location>
    <ligand>
        <name>substrate</name>
    </ligand>
</feature>
<dbReference type="PIRSF" id="PIRSF038994">
    <property type="entry name" value="NagA"/>
    <property type="match status" value="1"/>
</dbReference>
<evidence type="ECO:0000256" key="3">
    <source>
        <dbReference type="ARBA" id="ARBA00022801"/>
    </source>
</evidence>
<reference evidence="10" key="2">
    <citation type="submission" date="2020-09" db="EMBL/GenBank/DDBJ databases">
        <authorList>
            <person name="Sun Q."/>
            <person name="Zhou Y."/>
        </authorList>
    </citation>
    <scope>NUCLEOTIDE SEQUENCE</scope>
    <source>
        <strain evidence="10">CGMCC 1.15448</strain>
    </source>
</reference>
<dbReference type="SUPFAM" id="SSF51556">
    <property type="entry name" value="Metallo-dependent hydrolases"/>
    <property type="match status" value="1"/>
</dbReference>
<dbReference type="Gene3D" id="2.30.40.10">
    <property type="entry name" value="Urease, subunit C, domain 1"/>
    <property type="match status" value="1"/>
</dbReference>
<organism evidence="10 11">
    <name type="scientific">Puia dinghuensis</name>
    <dbReference type="NCBI Taxonomy" id="1792502"/>
    <lineage>
        <taxon>Bacteria</taxon>
        <taxon>Pseudomonadati</taxon>
        <taxon>Bacteroidota</taxon>
        <taxon>Chitinophagia</taxon>
        <taxon>Chitinophagales</taxon>
        <taxon>Chitinophagaceae</taxon>
        <taxon>Puia</taxon>
    </lineage>
</organism>
<feature type="binding site" evidence="7">
    <location>
        <position position="227"/>
    </location>
    <ligand>
        <name>substrate</name>
    </ligand>
</feature>
<keyword evidence="3 5" id="KW-0378">Hydrolase</keyword>
<keyword evidence="4 5" id="KW-0119">Carbohydrate metabolism</keyword>
<dbReference type="SUPFAM" id="SSF51338">
    <property type="entry name" value="Composite domain of metallo-dependent hydrolases"/>
    <property type="match status" value="1"/>
</dbReference>
<dbReference type="CDD" id="cd00854">
    <property type="entry name" value="NagA"/>
    <property type="match status" value="1"/>
</dbReference>
<comment type="similarity">
    <text evidence="1 5">Belongs to the metallo-dependent hydrolases superfamily. NagA family.</text>
</comment>
<evidence type="ECO:0000256" key="4">
    <source>
        <dbReference type="ARBA" id="ARBA00023277"/>
    </source>
</evidence>
<evidence type="ECO:0000256" key="2">
    <source>
        <dbReference type="ARBA" id="ARBA00022723"/>
    </source>
</evidence>
<feature type="binding site" evidence="8">
    <location>
        <position position="130"/>
    </location>
    <ligand>
        <name>Zn(2+)</name>
        <dbReference type="ChEBI" id="CHEBI:29105"/>
    </ligand>
</feature>
<evidence type="ECO:0000313" key="11">
    <source>
        <dbReference type="Proteomes" id="UP000607559"/>
    </source>
</evidence>
<feature type="binding site" evidence="8">
    <location>
        <position position="195"/>
    </location>
    <ligand>
        <name>Zn(2+)</name>
        <dbReference type="ChEBI" id="CHEBI:29105"/>
    </ligand>
</feature>
<feature type="binding site" evidence="7">
    <location>
        <position position="251"/>
    </location>
    <ligand>
        <name>substrate</name>
    </ligand>
</feature>
<dbReference type="Pfam" id="PF01979">
    <property type="entry name" value="Amidohydro_1"/>
    <property type="match status" value="1"/>
</dbReference>
<evidence type="ECO:0000256" key="5">
    <source>
        <dbReference type="PIRNR" id="PIRNR038994"/>
    </source>
</evidence>
<feature type="binding site" evidence="7">
    <location>
        <begin position="219"/>
        <end position="220"/>
    </location>
    <ligand>
        <name>substrate</name>
    </ligand>
</feature>
<evidence type="ECO:0000256" key="1">
    <source>
        <dbReference type="ARBA" id="ARBA00010716"/>
    </source>
</evidence>
<dbReference type="PANTHER" id="PTHR11113">
    <property type="entry name" value="N-ACETYLGLUCOSAMINE-6-PHOSPHATE DEACETYLASE"/>
    <property type="match status" value="1"/>
</dbReference>
<comment type="caution">
    <text evidence="10">The sequence shown here is derived from an EMBL/GenBank/DDBJ whole genome shotgun (WGS) entry which is preliminary data.</text>
</comment>
<dbReference type="GO" id="GO:0046872">
    <property type="term" value="F:metal ion binding"/>
    <property type="evidence" value="ECO:0007669"/>
    <property type="project" value="UniProtKB-KW"/>
</dbReference>
<evidence type="ECO:0000256" key="7">
    <source>
        <dbReference type="PIRSR" id="PIRSR038994-2"/>
    </source>
</evidence>
<dbReference type="Gene3D" id="3.20.20.140">
    <property type="entry name" value="Metal-dependent hydrolases"/>
    <property type="match status" value="1"/>
</dbReference>
<proteinExistence type="inferred from homology"/>
<dbReference type="AlphaFoldDB" id="A0A8J2UFR9"/>
<dbReference type="EMBL" id="BMJC01000004">
    <property type="protein sequence ID" value="GGB10909.1"/>
    <property type="molecule type" value="Genomic_DNA"/>
</dbReference>
<feature type="domain" description="Amidohydrolase-related" evidence="9">
    <location>
        <begin position="54"/>
        <end position="369"/>
    </location>
</feature>
<dbReference type="GO" id="GO:0008448">
    <property type="term" value="F:N-acetylglucosamine-6-phosphate deacetylase activity"/>
    <property type="evidence" value="ECO:0007669"/>
    <property type="project" value="InterPro"/>
</dbReference>
<dbReference type="InterPro" id="IPR032466">
    <property type="entry name" value="Metal_Hydrolase"/>
</dbReference>
<dbReference type="RefSeq" id="WP_188934650.1">
    <property type="nucleotide sequence ID" value="NZ_BMJC01000004.1"/>
</dbReference>
<keyword evidence="2 8" id="KW-0479">Metal-binding</keyword>
<name>A0A8J2UFR9_9BACT</name>
<protein>
    <submittedName>
        <fullName evidence="10">N-acetylglucosamine-6-phosphate deacetylase</fullName>
    </submittedName>
</protein>
<evidence type="ECO:0000256" key="8">
    <source>
        <dbReference type="PIRSR" id="PIRSR038994-3"/>
    </source>
</evidence>
<dbReference type="NCBIfam" id="TIGR00221">
    <property type="entry name" value="nagA"/>
    <property type="match status" value="1"/>
</dbReference>
<comment type="cofactor">
    <cofactor evidence="8">
        <name>a divalent metal cation</name>
        <dbReference type="ChEBI" id="CHEBI:60240"/>
    </cofactor>
    <text evidence="8">Binds 1 divalent metal cation per subunit.</text>
</comment>
<feature type="active site" description="Proton donor/acceptor" evidence="6">
    <location>
        <position position="273"/>
    </location>
</feature>
<dbReference type="InterPro" id="IPR003764">
    <property type="entry name" value="GlcNAc_6-P_deAcase"/>
</dbReference>
<feature type="binding site" evidence="8">
    <location>
        <position position="216"/>
    </location>
    <ligand>
        <name>Zn(2+)</name>
        <dbReference type="ChEBI" id="CHEBI:29105"/>
    </ligand>
</feature>
<evidence type="ECO:0000256" key="6">
    <source>
        <dbReference type="PIRSR" id="PIRSR038994-1"/>
    </source>
</evidence>
<accession>A0A8J2UFR9</accession>
<dbReference type="InterPro" id="IPR006680">
    <property type="entry name" value="Amidohydro-rel"/>
</dbReference>